<dbReference type="VEuPathDB" id="VectorBase:AFAF020346"/>
<dbReference type="Proteomes" id="UP000075886">
    <property type="component" value="Unassembled WGS sequence"/>
</dbReference>
<dbReference type="SMART" id="SM00408">
    <property type="entry name" value="IGc2"/>
    <property type="match status" value="1"/>
</dbReference>
<evidence type="ECO:0000259" key="5">
    <source>
        <dbReference type="PROSITE" id="PS50835"/>
    </source>
</evidence>
<dbReference type="GO" id="GO:0050808">
    <property type="term" value="P:synapse organization"/>
    <property type="evidence" value="ECO:0007669"/>
    <property type="project" value="TreeGrafter"/>
</dbReference>
<evidence type="ECO:0000313" key="6">
    <source>
        <dbReference type="EnsemblMetazoa" id="AFAF020346-PA"/>
    </source>
</evidence>
<evidence type="ECO:0000256" key="2">
    <source>
        <dbReference type="ARBA" id="ARBA00023157"/>
    </source>
</evidence>
<evidence type="ECO:0000313" key="7">
    <source>
        <dbReference type="Proteomes" id="UP000075886"/>
    </source>
</evidence>
<dbReference type="Pfam" id="PF13927">
    <property type="entry name" value="Ig_3"/>
    <property type="match status" value="1"/>
</dbReference>
<evidence type="ECO:0000256" key="1">
    <source>
        <dbReference type="ARBA" id="ARBA00022729"/>
    </source>
</evidence>
<feature type="domain" description="Ig-like" evidence="5">
    <location>
        <begin position="103"/>
        <end position="172"/>
    </location>
</feature>
<keyword evidence="2" id="KW-1015">Disulfide bond</keyword>
<feature type="signal peptide" evidence="4">
    <location>
        <begin position="1"/>
        <end position="40"/>
    </location>
</feature>
<protein>
    <recommendedName>
        <fullName evidence="5">Ig-like domain-containing protein</fullName>
    </recommendedName>
</protein>
<dbReference type="GO" id="GO:0030424">
    <property type="term" value="C:axon"/>
    <property type="evidence" value="ECO:0007669"/>
    <property type="project" value="TreeGrafter"/>
</dbReference>
<dbReference type="PANTHER" id="PTHR45080:SF8">
    <property type="entry name" value="IG-LIKE DOMAIN-CONTAINING PROTEIN"/>
    <property type="match status" value="1"/>
</dbReference>
<dbReference type="InterPro" id="IPR036179">
    <property type="entry name" value="Ig-like_dom_sf"/>
</dbReference>
<proteinExistence type="predicted"/>
<sequence>MGRGEHVLRDRNHLISSSKGKLLLIATIVLLSLNVALTEALGCPPKCSCQQRTVRCVKQQLDKVPEMPPDTSIIRALKLTLRTAPEPETDIVRKCIPRSTAAPRIVLGPENQNVQIGSTLTLECEADGNPLPHIWWKKDGLPVNETNQVYFTDDAIELTIDHVQESDSALECLPSCPITPRTCLSFRFRSSDGRCGSKIALEGAA</sequence>
<dbReference type="InterPro" id="IPR032675">
    <property type="entry name" value="LRR_dom_sf"/>
</dbReference>
<dbReference type="InterPro" id="IPR003598">
    <property type="entry name" value="Ig_sub2"/>
</dbReference>
<evidence type="ECO:0000256" key="4">
    <source>
        <dbReference type="SAM" id="SignalP"/>
    </source>
</evidence>
<name>A0A182R063_9DIPT</name>
<dbReference type="GO" id="GO:0043025">
    <property type="term" value="C:neuronal cell body"/>
    <property type="evidence" value="ECO:0007669"/>
    <property type="project" value="TreeGrafter"/>
</dbReference>
<reference evidence="6" key="2">
    <citation type="submission" date="2020-05" db="UniProtKB">
        <authorList>
            <consortium name="EnsemblMetazoa"/>
        </authorList>
    </citation>
    <scope>IDENTIFICATION</scope>
    <source>
        <strain evidence="6">FAR1</strain>
    </source>
</reference>
<reference evidence="7" key="1">
    <citation type="submission" date="2014-01" db="EMBL/GenBank/DDBJ databases">
        <title>The Genome Sequence of Anopheles farauti FAR1 (V2).</title>
        <authorList>
            <consortium name="The Broad Institute Genomics Platform"/>
            <person name="Neafsey D.E."/>
            <person name="Besansky N."/>
            <person name="Howell P."/>
            <person name="Walton C."/>
            <person name="Young S.K."/>
            <person name="Zeng Q."/>
            <person name="Gargeya S."/>
            <person name="Fitzgerald M."/>
            <person name="Haas B."/>
            <person name="Abouelleil A."/>
            <person name="Allen A.W."/>
            <person name="Alvarado L."/>
            <person name="Arachchi H.M."/>
            <person name="Berlin A.M."/>
            <person name="Chapman S.B."/>
            <person name="Gainer-Dewar J."/>
            <person name="Goldberg J."/>
            <person name="Griggs A."/>
            <person name="Gujja S."/>
            <person name="Hansen M."/>
            <person name="Howarth C."/>
            <person name="Imamovic A."/>
            <person name="Ireland A."/>
            <person name="Larimer J."/>
            <person name="McCowan C."/>
            <person name="Murphy C."/>
            <person name="Pearson M."/>
            <person name="Poon T.W."/>
            <person name="Priest M."/>
            <person name="Roberts A."/>
            <person name="Saif S."/>
            <person name="Shea T."/>
            <person name="Sisk P."/>
            <person name="Sykes S."/>
            <person name="Wortman J."/>
            <person name="Nusbaum C."/>
            <person name="Birren B."/>
        </authorList>
    </citation>
    <scope>NUCLEOTIDE SEQUENCE [LARGE SCALE GENOMIC DNA]</scope>
    <source>
        <strain evidence="7">FAR1</strain>
    </source>
</reference>
<dbReference type="PROSITE" id="PS50835">
    <property type="entry name" value="IG_LIKE"/>
    <property type="match status" value="1"/>
</dbReference>
<dbReference type="InterPro" id="IPR007110">
    <property type="entry name" value="Ig-like_dom"/>
</dbReference>
<keyword evidence="3" id="KW-0393">Immunoglobulin domain</keyword>
<feature type="chain" id="PRO_5008133659" description="Ig-like domain-containing protein" evidence="4">
    <location>
        <begin position="41"/>
        <end position="205"/>
    </location>
</feature>
<dbReference type="InterPro" id="IPR013783">
    <property type="entry name" value="Ig-like_fold"/>
</dbReference>
<dbReference type="InterPro" id="IPR050958">
    <property type="entry name" value="Cell_Adh-Cytoskel_Orgn"/>
</dbReference>
<accession>A0A182R063</accession>
<organism evidence="6 7">
    <name type="scientific">Anopheles farauti</name>
    <dbReference type="NCBI Taxonomy" id="69004"/>
    <lineage>
        <taxon>Eukaryota</taxon>
        <taxon>Metazoa</taxon>
        <taxon>Ecdysozoa</taxon>
        <taxon>Arthropoda</taxon>
        <taxon>Hexapoda</taxon>
        <taxon>Insecta</taxon>
        <taxon>Pterygota</taxon>
        <taxon>Neoptera</taxon>
        <taxon>Endopterygota</taxon>
        <taxon>Diptera</taxon>
        <taxon>Nematocera</taxon>
        <taxon>Culicoidea</taxon>
        <taxon>Culicidae</taxon>
        <taxon>Anophelinae</taxon>
        <taxon>Anopheles</taxon>
    </lineage>
</organism>
<dbReference type="GO" id="GO:0008046">
    <property type="term" value="F:axon guidance receptor activity"/>
    <property type="evidence" value="ECO:0007669"/>
    <property type="project" value="TreeGrafter"/>
</dbReference>
<dbReference type="AlphaFoldDB" id="A0A182R063"/>
<dbReference type="Gene3D" id="3.80.10.10">
    <property type="entry name" value="Ribonuclease Inhibitor"/>
    <property type="match status" value="1"/>
</dbReference>
<dbReference type="GO" id="GO:0005886">
    <property type="term" value="C:plasma membrane"/>
    <property type="evidence" value="ECO:0007669"/>
    <property type="project" value="TreeGrafter"/>
</dbReference>
<keyword evidence="7" id="KW-1185">Reference proteome</keyword>
<dbReference type="EMBL" id="AXCN02000540">
    <property type="status" value="NOT_ANNOTATED_CDS"/>
    <property type="molecule type" value="Genomic_DNA"/>
</dbReference>
<dbReference type="PANTHER" id="PTHR45080">
    <property type="entry name" value="CONTACTIN 5"/>
    <property type="match status" value="1"/>
</dbReference>
<dbReference type="STRING" id="69004.A0A182R063"/>
<dbReference type="GO" id="GO:0007156">
    <property type="term" value="P:homophilic cell adhesion via plasma membrane adhesion molecules"/>
    <property type="evidence" value="ECO:0007669"/>
    <property type="project" value="TreeGrafter"/>
</dbReference>
<dbReference type="SUPFAM" id="SSF48726">
    <property type="entry name" value="Immunoglobulin"/>
    <property type="match status" value="1"/>
</dbReference>
<dbReference type="Gene3D" id="2.60.40.10">
    <property type="entry name" value="Immunoglobulins"/>
    <property type="match status" value="1"/>
</dbReference>
<keyword evidence="1 4" id="KW-0732">Signal</keyword>
<dbReference type="EnsemblMetazoa" id="AFAF020346-RA">
    <property type="protein sequence ID" value="AFAF020346-PA"/>
    <property type="gene ID" value="AFAF020346"/>
</dbReference>
<evidence type="ECO:0000256" key="3">
    <source>
        <dbReference type="ARBA" id="ARBA00023319"/>
    </source>
</evidence>